<comment type="caution">
    <text evidence="1">The sequence shown here is derived from an EMBL/GenBank/DDBJ whole genome shotgun (WGS) entry which is preliminary data.</text>
</comment>
<evidence type="ECO:0000313" key="1">
    <source>
        <dbReference type="EMBL" id="PIQ73929.1"/>
    </source>
</evidence>
<reference evidence="1 2" key="1">
    <citation type="submission" date="2017-09" db="EMBL/GenBank/DDBJ databases">
        <title>Depth-based differentiation of microbial function through sediment-hosted aquifers and enrichment of novel symbionts in the deep terrestrial subsurface.</title>
        <authorList>
            <person name="Probst A.J."/>
            <person name="Ladd B."/>
            <person name="Jarett J.K."/>
            <person name="Geller-Mcgrath D.E."/>
            <person name="Sieber C.M."/>
            <person name="Emerson J.B."/>
            <person name="Anantharaman K."/>
            <person name="Thomas B.C."/>
            <person name="Malmstrom R."/>
            <person name="Stieglmeier M."/>
            <person name="Klingl A."/>
            <person name="Woyke T."/>
            <person name="Ryan C.M."/>
            <person name="Banfield J.F."/>
        </authorList>
    </citation>
    <scope>NUCLEOTIDE SEQUENCE [LARGE SCALE GENOMIC DNA]</scope>
    <source>
        <strain evidence="1">CG11_big_fil_rev_8_21_14_0_20_44_10</strain>
    </source>
</reference>
<dbReference type="EMBL" id="PCVN01000132">
    <property type="protein sequence ID" value="PIQ73929.1"/>
    <property type="molecule type" value="Genomic_DNA"/>
</dbReference>
<proteinExistence type="predicted"/>
<organism evidence="1 2">
    <name type="scientific">Candidatus Portnoybacteria bacterium CG11_big_fil_rev_8_21_14_0_20_44_10</name>
    <dbReference type="NCBI Taxonomy" id="1974818"/>
    <lineage>
        <taxon>Bacteria</taxon>
        <taxon>Candidatus Portnoyibacteriota</taxon>
    </lineage>
</organism>
<evidence type="ECO:0000313" key="2">
    <source>
        <dbReference type="Proteomes" id="UP000231550"/>
    </source>
</evidence>
<dbReference type="AlphaFoldDB" id="A0A2H0KP68"/>
<accession>A0A2H0KP68</accession>
<gene>
    <name evidence="1" type="ORF">COV85_04870</name>
</gene>
<protein>
    <submittedName>
        <fullName evidence="1">Uncharacterized protein</fullName>
    </submittedName>
</protein>
<name>A0A2H0KP68_9BACT</name>
<sequence length="213" mass="25221">MYHPDGIASSEFVTPAFLQTEYFRMVEVIIHEIWHVQGRLPLHFEESTSVFIGRAGASIFWYDSKDKALERLEIWLKFAEAINLCHAQISDLATQLHDGKINLNEYLLERENCIKTANKSQTRVNNLTPMMVVHFHTYAHYFPLVYRLYDAMDRDLIRLVHALREISEHNEFQDPVERDPKIWFQKVRETENEIEAYVENLIQKAIADKKERK</sequence>
<dbReference type="Proteomes" id="UP000231550">
    <property type="component" value="Unassembled WGS sequence"/>
</dbReference>